<dbReference type="InterPro" id="IPR003251">
    <property type="entry name" value="Rr_diiron-bd_dom"/>
</dbReference>
<dbReference type="InterPro" id="IPR048574">
    <property type="entry name" value="RUBY_RBDX"/>
</dbReference>
<feature type="domain" description="Ferritin-like diiron" evidence="4">
    <location>
        <begin position="1"/>
        <end position="127"/>
    </location>
</feature>
<protein>
    <recommendedName>
        <fullName evidence="6">Ferritin-like diiron domain-containing protein</fullName>
    </recommendedName>
</protein>
<evidence type="ECO:0000259" key="4">
    <source>
        <dbReference type="PROSITE" id="PS50905"/>
    </source>
</evidence>
<dbReference type="InterPro" id="IPR024934">
    <property type="entry name" value="Rubredoxin-like_dom"/>
</dbReference>
<dbReference type="Gene3D" id="1.20.1260.10">
    <property type="match status" value="1"/>
</dbReference>
<proteinExistence type="predicted"/>
<comment type="caution">
    <text evidence="5">The sequence shown here is derived from an EMBL/GenBank/DDBJ whole genome shotgun (WGS) entry which is preliminary data.</text>
</comment>
<dbReference type="Gene3D" id="2.20.28.10">
    <property type="match status" value="1"/>
</dbReference>
<dbReference type="CDD" id="cd01041">
    <property type="entry name" value="Rubrerythrin"/>
    <property type="match status" value="1"/>
</dbReference>
<keyword evidence="2" id="KW-0249">Electron transport</keyword>
<feature type="domain" description="Rubredoxin-like" evidence="3">
    <location>
        <begin position="132"/>
        <end position="165"/>
    </location>
</feature>
<dbReference type="InterPro" id="IPR052753">
    <property type="entry name" value="Rbr2/Nigerythrin"/>
</dbReference>
<dbReference type="SUPFAM" id="SSF57802">
    <property type="entry name" value="Rubredoxin-like"/>
    <property type="match status" value="1"/>
</dbReference>
<dbReference type="GO" id="GO:0016491">
    <property type="term" value="F:oxidoreductase activity"/>
    <property type="evidence" value="ECO:0007669"/>
    <property type="project" value="InterPro"/>
</dbReference>
<dbReference type="Pfam" id="PF02915">
    <property type="entry name" value="Rubrerythrin"/>
    <property type="match status" value="1"/>
</dbReference>
<dbReference type="AlphaFoldDB" id="A0A0F9UMH9"/>
<reference evidence="5" key="1">
    <citation type="journal article" date="2015" name="Nature">
        <title>Complex archaea that bridge the gap between prokaryotes and eukaryotes.</title>
        <authorList>
            <person name="Spang A."/>
            <person name="Saw J.H."/>
            <person name="Jorgensen S.L."/>
            <person name="Zaremba-Niedzwiedzka K."/>
            <person name="Martijn J."/>
            <person name="Lind A.E."/>
            <person name="van Eijk R."/>
            <person name="Schleper C."/>
            <person name="Guy L."/>
            <person name="Ettema T.J."/>
        </authorList>
    </citation>
    <scope>NUCLEOTIDE SEQUENCE</scope>
</reference>
<dbReference type="Pfam" id="PF21349">
    <property type="entry name" value="RUBY_RBDX"/>
    <property type="match status" value="1"/>
</dbReference>
<dbReference type="PROSITE" id="PS50903">
    <property type="entry name" value="RUBREDOXIN_LIKE"/>
    <property type="match status" value="1"/>
</dbReference>
<dbReference type="PROSITE" id="PS50905">
    <property type="entry name" value="FERRITIN_LIKE"/>
    <property type="match status" value="1"/>
</dbReference>
<dbReference type="PANTHER" id="PTHR33746">
    <property type="entry name" value="RUBRERYTHRIN"/>
    <property type="match status" value="1"/>
</dbReference>
<dbReference type="PANTHER" id="PTHR33746:SF4">
    <property type="entry name" value="RUBRERYTHRIN"/>
    <property type="match status" value="1"/>
</dbReference>
<keyword evidence="1" id="KW-0813">Transport</keyword>
<dbReference type="InterPro" id="IPR012347">
    <property type="entry name" value="Ferritin-like"/>
</dbReference>
<evidence type="ECO:0000256" key="1">
    <source>
        <dbReference type="ARBA" id="ARBA00022448"/>
    </source>
</evidence>
<sequence length="166" mass="17720">MATVDNLKEAFAGESQANRKYLAFSKKADADGHPQIAKLFRAAAAAETVHAHAHFRVLKGVGSTADNLQAAIDGEGAEFKEMYPKFLAQAESEGDQGAIASFKNALAVEEIHHRLYSEALKGLQDSADLPTQKVFVCGICGNTVYGDAPDTCPVCGAKKGKFFEVE</sequence>
<name>A0A0F9UMH9_9ZZZZ</name>
<evidence type="ECO:0000256" key="2">
    <source>
        <dbReference type="ARBA" id="ARBA00022982"/>
    </source>
</evidence>
<evidence type="ECO:0000259" key="3">
    <source>
        <dbReference type="PROSITE" id="PS50903"/>
    </source>
</evidence>
<evidence type="ECO:0000313" key="5">
    <source>
        <dbReference type="EMBL" id="KKN92869.1"/>
    </source>
</evidence>
<dbReference type="EMBL" id="LAZR01000091">
    <property type="protein sequence ID" value="KKN92869.1"/>
    <property type="molecule type" value="Genomic_DNA"/>
</dbReference>
<dbReference type="InterPro" id="IPR009040">
    <property type="entry name" value="Ferritin-like_diiron"/>
</dbReference>
<dbReference type="GO" id="GO:0005506">
    <property type="term" value="F:iron ion binding"/>
    <property type="evidence" value="ECO:0007669"/>
    <property type="project" value="InterPro"/>
</dbReference>
<accession>A0A0F9UMH9</accession>
<dbReference type="SUPFAM" id="SSF47240">
    <property type="entry name" value="Ferritin-like"/>
    <property type="match status" value="1"/>
</dbReference>
<gene>
    <name evidence="5" type="ORF">LCGC14_0203970</name>
</gene>
<dbReference type="InterPro" id="IPR009078">
    <property type="entry name" value="Ferritin-like_SF"/>
</dbReference>
<organism evidence="5">
    <name type="scientific">marine sediment metagenome</name>
    <dbReference type="NCBI Taxonomy" id="412755"/>
    <lineage>
        <taxon>unclassified sequences</taxon>
        <taxon>metagenomes</taxon>
        <taxon>ecological metagenomes</taxon>
    </lineage>
</organism>
<evidence type="ECO:0008006" key="6">
    <source>
        <dbReference type="Google" id="ProtNLM"/>
    </source>
</evidence>